<dbReference type="RefSeq" id="WP_063479199.1">
    <property type="nucleotide sequence ID" value="NZ_CP147845.1"/>
</dbReference>
<keyword evidence="3" id="KW-1185">Reference proteome</keyword>
<dbReference type="OrthoDB" id="1707123at2"/>
<dbReference type="GeneID" id="97556316"/>
<proteinExistence type="predicted"/>
<accession>A0A163LJ65</accession>
<keyword evidence="1" id="KW-0812">Transmembrane</keyword>
<evidence type="ECO:0008006" key="4">
    <source>
        <dbReference type="Google" id="ProtNLM"/>
    </source>
</evidence>
<comment type="caution">
    <text evidence="2">The sequence shown here is derived from an EMBL/GenBank/DDBJ whole genome shotgun (WGS) entry which is preliminary data.</text>
</comment>
<feature type="transmembrane region" description="Helical" evidence="1">
    <location>
        <begin position="26"/>
        <end position="47"/>
    </location>
</feature>
<reference evidence="2" key="1">
    <citation type="journal article" date="2016" name="Genome Announc.">
        <title>Draft genomes of two strains of Paenibacillus glucanolyticus with capability to degrade lignocellulose.</title>
        <authorList>
            <person name="Mathews S.L."/>
            <person name="Pawlak J."/>
            <person name="Grunden A.M."/>
        </authorList>
    </citation>
    <scope>NUCLEOTIDE SEQUENCE [LARGE SCALE GENOMIC DNA]</scope>
    <source>
        <strain evidence="2">SLM1</strain>
    </source>
</reference>
<protein>
    <recommendedName>
        <fullName evidence="4">DUF5668 domain-containing protein</fullName>
    </recommendedName>
</protein>
<sequence>MNPTTNNISIHDLAAPPSKFARQWRVGTLSMGLSLLILGLLVLLSAWKGVEVYSSAVRWWPIVFVLLGTEIVVYTLIFRKQDTVRYDMFSILLIGFLTFCCIGMAALSATGLMEQIRRETMAIQQTIPIPDQKVAIPDEVKKVIVQGSYNHNIRQDVSSADEMLIFGSLRTEDSEIWSQAGLPALIQIKQSGNILYVQLNDPPRYAFRGSSSWFDVTVSVPASVKVVVRDRSS</sequence>
<evidence type="ECO:0000256" key="1">
    <source>
        <dbReference type="SAM" id="Phobius"/>
    </source>
</evidence>
<feature type="transmembrane region" description="Helical" evidence="1">
    <location>
        <begin position="59"/>
        <end position="77"/>
    </location>
</feature>
<keyword evidence="1" id="KW-0472">Membrane</keyword>
<dbReference type="AlphaFoldDB" id="A0A163LJ65"/>
<keyword evidence="1" id="KW-1133">Transmembrane helix</keyword>
<name>A0A163LJ65_9BACL</name>
<evidence type="ECO:0000313" key="2">
    <source>
        <dbReference type="EMBL" id="KZS48175.1"/>
    </source>
</evidence>
<feature type="transmembrane region" description="Helical" evidence="1">
    <location>
        <begin position="89"/>
        <end position="113"/>
    </location>
</feature>
<dbReference type="EMBL" id="LWMH01000001">
    <property type="protein sequence ID" value="KZS48175.1"/>
    <property type="molecule type" value="Genomic_DNA"/>
</dbReference>
<organism evidence="2 3">
    <name type="scientific">Paenibacillus glucanolyticus</name>
    <dbReference type="NCBI Taxonomy" id="59843"/>
    <lineage>
        <taxon>Bacteria</taxon>
        <taxon>Bacillati</taxon>
        <taxon>Bacillota</taxon>
        <taxon>Bacilli</taxon>
        <taxon>Bacillales</taxon>
        <taxon>Paenibacillaceae</taxon>
        <taxon>Paenibacillus</taxon>
    </lineage>
</organism>
<dbReference type="STRING" id="59843.A3958_19880"/>
<dbReference type="Proteomes" id="UP000076796">
    <property type="component" value="Unassembled WGS sequence"/>
</dbReference>
<gene>
    <name evidence="2" type="ORF">AWU65_20695</name>
</gene>
<evidence type="ECO:0000313" key="3">
    <source>
        <dbReference type="Proteomes" id="UP000076796"/>
    </source>
</evidence>